<dbReference type="PANTHER" id="PTHR13871">
    <property type="entry name" value="THIOREDOXIN"/>
    <property type="match status" value="1"/>
</dbReference>
<dbReference type="Pfam" id="PF03107">
    <property type="entry name" value="C1_2"/>
    <property type="match status" value="1"/>
</dbReference>
<reference evidence="9" key="1">
    <citation type="journal article" date="2023" name="Science">
        <title>Elucidation of the pathway for biosynthesis of saponin adjuvants from the soapbark tree.</title>
        <authorList>
            <person name="Reed J."/>
            <person name="Orme A."/>
            <person name="El-Demerdash A."/>
            <person name="Owen C."/>
            <person name="Martin L.B.B."/>
            <person name="Misra R.C."/>
            <person name="Kikuchi S."/>
            <person name="Rejzek M."/>
            <person name="Martin A.C."/>
            <person name="Harkess A."/>
            <person name="Leebens-Mack J."/>
            <person name="Louveau T."/>
            <person name="Stephenson M.J."/>
            <person name="Osbourn A."/>
        </authorList>
    </citation>
    <scope>NUCLEOTIDE SEQUENCE</scope>
    <source>
        <strain evidence="9">S10</strain>
    </source>
</reference>
<dbReference type="InterPro" id="IPR046349">
    <property type="entry name" value="C1-like_sf"/>
</dbReference>
<evidence type="ECO:0000256" key="2">
    <source>
        <dbReference type="ARBA" id="ARBA00022737"/>
    </source>
</evidence>
<evidence type="ECO:0000259" key="8">
    <source>
        <dbReference type="PROSITE" id="PS51352"/>
    </source>
</evidence>
<name>A0AAD7PSP0_QUISA</name>
<dbReference type="InterPro" id="IPR013766">
    <property type="entry name" value="Thioredoxin_domain"/>
</dbReference>
<organism evidence="9 10">
    <name type="scientific">Quillaja saponaria</name>
    <name type="common">Soap bark tree</name>
    <dbReference type="NCBI Taxonomy" id="32244"/>
    <lineage>
        <taxon>Eukaryota</taxon>
        <taxon>Viridiplantae</taxon>
        <taxon>Streptophyta</taxon>
        <taxon>Embryophyta</taxon>
        <taxon>Tracheophyta</taxon>
        <taxon>Spermatophyta</taxon>
        <taxon>Magnoliopsida</taxon>
        <taxon>eudicotyledons</taxon>
        <taxon>Gunneridae</taxon>
        <taxon>Pentapetalae</taxon>
        <taxon>rosids</taxon>
        <taxon>fabids</taxon>
        <taxon>Fabales</taxon>
        <taxon>Quillajaceae</taxon>
        <taxon>Quillaja</taxon>
    </lineage>
</organism>
<evidence type="ECO:0000256" key="7">
    <source>
        <dbReference type="ARBA" id="ARBA00047804"/>
    </source>
</evidence>
<comment type="catalytic activity">
    <reaction evidence="7">
        <text>[protein]-dithiol + NADP(+) = [protein]-disulfide + NADPH + H(+)</text>
        <dbReference type="Rhea" id="RHEA:18753"/>
        <dbReference type="Rhea" id="RHEA-COMP:10593"/>
        <dbReference type="Rhea" id="RHEA-COMP:10594"/>
        <dbReference type="ChEBI" id="CHEBI:15378"/>
        <dbReference type="ChEBI" id="CHEBI:29950"/>
        <dbReference type="ChEBI" id="CHEBI:50058"/>
        <dbReference type="ChEBI" id="CHEBI:57783"/>
        <dbReference type="ChEBI" id="CHEBI:58349"/>
        <dbReference type="EC" id="1.8.1.8"/>
    </reaction>
</comment>
<feature type="domain" description="Thioredoxin" evidence="8">
    <location>
        <begin position="17"/>
        <end position="190"/>
    </location>
</feature>
<evidence type="ECO:0000313" key="10">
    <source>
        <dbReference type="Proteomes" id="UP001163823"/>
    </source>
</evidence>
<proteinExistence type="inferred from homology"/>
<evidence type="ECO:0000256" key="5">
    <source>
        <dbReference type="ARBA" id="ARBA00025782"/>
    </source>
</evidence>
<dbReference type="Gene3D" id="3.40.30.10">
    <property type="entry name" value="Glutaredoxin"/>
    <property type="match status" value="2"/>
</dbReference>
<comment type="caution">
    <text evidence="9">The sequence shown here is derived from an EMBL/GenBank/DDBJ whole genome shotgun (WGS) entry which is preliminary data.</text>
</comment>
<sequence length="402" mass="46354">MPLQDLNRLHLQYLFESRVPMAGPDCEAKSIDNNDIVNSLASEGVEFLLSSEGQVPLSSCYEKTICLLFSANWCRPCRMFIPQLVELYNSMKKRGKNLDIIFISFDHDENGFKEHFKNMPWLAIPFDVNLHRRLIDRYHVDRIPSFLPLCSEGIAVEEDLIGFIEDYGAEAFPFTRKRQEELKAIDKIKHQEGNLEELLAHEGRNFVISEEHREVPLLELVGKTIGLYFCAHWSPPCHAFTTRLTEAYNNLLTTKDKSFEIVMISTDRDLKEFNVNISSMPWLAIPYEDRTRHDLCRIFDIKGVPALVLIGPDRKVINMNGRLLISLYGANAFPLEIEVALRNEGDALPHQLKDVKHEHVLKLDMAKAYVCDFCKKQGKFWAFSCDVCDYDLHPNCVQQCQQ</sequence>
<dbReference type="Proteomes" id="UP001163823">
    <property type="component" value="Chromosome 6"/>
</dbReference>
<comment type="similarity">
    <text evidence="5">Belongs to the nucleoredoxin family.</text>
</comment>
<dbReference type="GO" id="GO:0047134">
    <property type="term" value="F:protein-disulfide reductase [NAD(P)H] activity"/>
    <property type="evidence" value="ECO:0007669"/>
    <property type="project" value="UniProtKB-EC"/>
</dbReference>
<evidence type="ECO:0000256" key="3">
    <source>
        <dbReference type="ARBA" id="ARBA00023002"/>
    </source>
</evidence>
<keyword evidence="4" id="KW-0520">NAD</keyword>
<dbReference type="Pfam" id="PF13905">
    <property type="entry name" value="Thioredoxin_8"/>
    <property type="match status" value="2"/>
</dbReference>
<dbReference type="PROSITE" id="PS51352">
    <property type="entry name" value="THIOREDOXIN_2"/>
    <property type="match status" value="1"/>
</dbReference>
<keyword evidence="2" id="KW-0677">Repeat</keyword>
<dbReference type="KEGG" id="qsa:O6P43_015567"/>
<dbReference type="InterPro" id="IPR036249">
    <property type="entry name" value="Thioredoxin-like_sf"/>
</dbReference>
<dbReference type="InterPro" id="IPR052259">
    <property type="entry name" value="Nucleoredoxin-like"/>
</dbReference>
<protein>
    <recommendedName>
        <fullName evidence="1">protein-disulfide reductase</fullName>
        <ecNumber evidence="1">1.8.1.8</ecNumber>
    </recommendedName>
</protein>
<evidence type="ECO:0000313" key="9">
    <source>
        <dbReference type="EMBL" id="KAJ7966027.1"/>
    </source>
</evidence>
<dbReference type="EMBL" id="JARAOO010000006">
    <property type="protein sequence ID" value="KAJ7966027.1"/>
    <property type="molecule type" value="Genomic_DNA"/>
</dbReference>
<dbReference type="PANTHER" id="PTHR13871:SF81">
    <property type="entry name" value="NUCLEOREDOXIN 3-RELATED"/>
    <property type="match status" value="1"/>
</dbReference>
<gene>
    <name evidence="9" type="ORF">O6P43_015567</name>
</gene>
<evidence type="ECO:0000256" key="6">
    <source>
        <dbReference type="ARBA" id="ARBA00047388"/>
    </source>
</evidence>
<accession>A0AAD7PSP0</accession>
<dbReference type="InterPro" id="IPR012336">
    <property type="entry name" value="Thioredoxin-like_fold"/>
</dbReference>
<dbReference type="EC" id="1.8.1.8" evidence="1"/>
<keyword evidence="10" id="KW-1185">Reference proteome</keyword>
<dbReference type="AlphaFoldDB" id="A0AAD7PSP0"/>
<dbReference type="SUPFAM" id="SSF57889">
    <property type="entry name" value="Cysteine-rich domain"/>
    <property type="match status" value="1"/>
</dbReference>
<evidence type="ECO:0000256" key="4">
    <source>
        <dbReference type="ARBA" id="ARBA00023027"/>
    </source>
</evidence>
<dbReference type="SUPFAM" id="SSF52833">
    <property type="entry name" value="Thioredoxin-like"/>
    <property type="match status" value="2"/>
</dbReference>
<keyword evidence="3" id="KW-0560">Oxidoreductase</keyword>
<comment type="catalytic activity">
    <reaction evidence="6">
        <text>[protein]-dithiol + NAD(+) = [protein]-disulfide + NADH + H(+)</text>
        <dbReference type="Rhea" id="RHEA:18749"/>
        <dbReference type="Rhea" id="RHEA-COMP:10593"/>
        <dbReference type="Rhea" id="RHEA-COMP:10594"/>
        <dbReference type="ChEBI" id="CHEBI:15378"/>
        <dbReference type="ChEBI" id="CHEBI:29950"/>
        <dbReference type="ChEBI" id="CHEBI:50058"/>
        <dbReference type="ChEBI" id="CHEBI:57540"/>
        <dbReference type="ChEBI" id="CHEBI:57945"/>
        <dbReference type="EC" id="1.8.1.8"/>
    </reaction>
</comment>
<evidence type="ECO:0000256" key="1">
    <source>
        <dbReference type="ARBA" id="ARBA00012612"/>
    </source>
</evidence>
<dbReference type="InterPro" id="IPR004146">
    <property type="entry name" value="DC1"/>
</dbReference>